<evidence type="ECO:0000313" key="1">
    <source>
        <dbReference type="EMBL" id="MCH6171938.1"/>
    </source>
</evidence>
<name>A0ABS9TUB8_9PSEU</name>
<comment type="caution">
    <text evidence="1">The sequence shown here is derived from an EMBL/GenBank/DDBJ whole genome shotgun (WGS) entry which is preliminary data.</text>
</comment>
<evidence type="ECO:0000313" key="2">
    <source>
        <dbReference type="Proteomes" id="UP001299970"/>
    </source>
</evidence>
<sequence>MQVQGYPLECVTPEGKRMLVVGWVEIGGTLGGGEMPAPCVVSLDGEKSELHALTGPVEFRLPSGH</sequence>
<accession>A0ABS9TUB8</accession>
<keyword evidence="2" id="KW-1185">Reference proteome</keyword>
<reference evidence="1 2" key="1">
    <citation type="submission" date="2022-03" db="EMBL/GenBank/DDBJ databases">
        <title>Pseudonocardia alaer sp. nov., a novel actinomycete isolated from reed forest soil.</title>
        <authorList>
            <person name="Wang L."/>
        </authorList>
    </citation>
    <scope>NUCLEOTIDE SEQUENCE [LARGE SCALE GENOMIC DNA]</scope>
    <source>
        <strain evidence="1 2">Y-16303</strain>
    </source>
</reference>
<proteinExistence type="predicted"/>
<dbReference type="EMBL" id="JAKXMK010000052">
    <property type="protein sequence ID" value="MCH6171938.1"/>
    <property type="molecule type" value="Genomic_DNA"/>
</dbReference>
<dbReference type="Proteomes" id="UP001299970">
    <property type="component" value="Unassembled WGS sequence"/>
</dbReference>
<gene>
    <name evidence="1" type="ORF">MMF94_40180</name>
</gene>
<organism evidence="1 2">
    <name type="scientific">Pseudonocardia alaniniphila</name>
    <dbReference type="NCBI Taxonomy" id="75291"/>
    <lineage>
        <taxon>Bacteria</taxon>
        <taxon>Bacillati</taxon>
        <taxon>Actinomycetota</taxon>
        <taxon>Actinomycetes</taxon>
        <taxon>Pseudonocardiales</taxon>
        <taxon>Pseudonocardiaceae</taxon>
        <taxon>Pseudonocardia</taxon>
    </lineage>
</organism>
<protein>
    <submittedName>
        <fullName evidence="1">Uncharacterized protein</fullName>
    </submittedName>
</protein>
<dbReference type="RefSeq" id="WP_241042744.1">
    <property type="nucleotide sequence ID" value="NZ_BAAAJF010000079.1"/>
</dbReference>